<proteinExistence type="inferred from homology"/>
<dbReference type="NCBIfam" id="TIGR00180">
    <property type="entry name" value="parB_part"/>
    <property type="match status" value="1"/>
</dbReference>
<gene>
    <name evidence="4" type="ORF">FNW02_32240</name>
</gene>
<sequence length="387" mass="44244">MVNKKPVEITQLFGQAGQSQQISQLKSQVENLQEEIKQLRANALSLEEKNALELEIEKLTDELAVHGGIHDIAINLIDPDPTQPRQTFPQVVIQERAESLRRQGQKNPIVIIPQQDGRYKIFDGELRWRAAPLADKKTLKAVFLAKEDAQDETLVFEGQLVTSIHSQKLHDLDLASALIRLIIHKYPELKFQENEIPKFLNAFINRLIRSKNLQELALIKDADLLTQQRWLETADFKQLEEKKLVSVLLGLQLNPVSINNNIFPLLKLAEDLKDAIRSEGLDSSKARELNKLSSLALRVDETESRNIRTQATQQAIQEKLPLSQIKILVKEILLQHEALDSKAIQNKRMDKAIKAIQLINTKELGRKRIDELRQVLQEKLQEIENLS</sequence>
<evidence type="ECO:0000256" key="2">
    <source>
        <dbReference type="SAM" id="Coils"/>
    </source>
</evidence>
<protein>
    <submittedName>
        <fullName evidence="4">ParB/RepB/Spo0J family partition protein</fullName>
    </submittedName>
</protein>
<evidence type="ECO:0000256" key="1">
    <source>
        <dbReference type="ARBA" id="ARBA00006295"/>
    </source>
</evidence>
<comment type="caution">
    <text evidence="4">The sequence shown here is derived from an EMBL/GenBank/DDBJ whole genome shotgun (WGS) entry which is preliminary data.</text>
</comment>
<dbReference type="GO" id="GO:0005694">
    <property type="term" value="C:chromosome"/>
    <property type="evidence" value="ECO:0007669"/>
    <property type="project" value="TreeGrafter"/>
</dbReference>
<organism evidence="4 5">
    <name type="scientific">Komarekiella delphini-convector SJRDD-AB1</name>
    <dbReference type="NCBI Taxonomy" id="2593771"/>
    <lineage>
        <taxon>Bacteria</taxon>
        <taxon>Bacillati</taxon>
        <taxon>Cyanobacteriota</taxon>
        <taxon>Cyanophyceae</taxon>
        <taxon>Nostocales</taxon>
        <taxon>Nostocaceae</taxon>
        <taxon>Komarekiella</taxon>
        <taxon>Komarekiella delphini-convector</taxon>
    </lineage>
</organism>
<evidence type="ECO:0000313" key="5">
    <source>
        <dbReference type="Proteomes" id="UP001165986"/>
    </source>
</evidence>
<dbReference type="InterPro" id="IPR004437">
    <property type="entry name" value="ParB/RepB/Spo0J"/>
</dbReference>
<feature type="coiled-coil region" evidence="2">
    <location>
        <begin position="15"/>
        <end position="62"/>
    </location>
</feature>
<dbReference type="PANTHER" id="PTHR33375:SF1">
    <property type="entry name" value="CHROMOSOME-PARTITIONING PROTEIN PARB-RELATED"/>
    <property type="match status" value="1"/>
</dbReference>
<dbReference type="Gene3D" id="3.90.1530.10">
    <property type="entry name" value="Conserved hypothetical protein from pyrococcus furiosus pfu- 392566-001, ParB domain"/>
    <property type="match status" value="1"/>
</dbReference>
<feature type="domain" description="ParB-like N-terminal" evidence="3">
    <location>
        <begin position="70"/>
        <end position="160"/>
    </location>
</feature>
<reference evidence="4" key="1">
    <citation type="submission" date="2019-07" db="EMBL/GenBank/DDBJ databases">
        <title>Toxilogical consequences of a new and cryptic species of cyanobacteria (Komarekiella delphini-convector) recovered from the epidermis of a bottlenose dolphin and 1500 ft. in the air.</title>
        <authorList>
            <person name="Brown A.O."/>
            <person name="Dvorak P."/>
            <person name="Villanueva C.D."/>
            <person name="Foss A.J."/>
            <person name="Garvey A.D."/>
            <person name="Gibson Q.A."/>
            <person name="Johansen J.R."/>
            <person name="Casamatta D.A."/>
        </authorList>
    </citation>
    <scope>NUCLEOTIDE SEQUENCE</scope>
    <source>
        <strain evidence="4">SJRDD-AB1</strain>
    </source>
</reference>
<dbReference type="InterPro" id="IPR003115">
    <property type="entry name" value="ParB_N"/>
</dbReference>
<dbReference type="SUPFAM" id="SSF110849">
    <property type="entry name" value="ParB/Sulfiredoxin"/>
    <property type="match status" value="1"/>
</dbReference>
<keyword evidence="5" id="KW-1185">Reference proteome</keyword>
<dbReference type="InterPro" id="IPR050336">
    <property type="entry name" value="Chromosome_partition/occlusion"/>
</dbReference>
<dbReference type="InterPro" id="IPR036086">
    <property type="entry name" value="ParB/Sulfiredoxin_sf"/>
</dbReference>
<dbReference type="AlphaFoldDB" id="A0AA40T3L3"/>
<evidence type="ECO:0000313" key="4">
    <source>
        <dbReference type="EMBL" id="MBD6620328.1"/>
    </source>
</evidence>
<dbReference type="PANTHER" id="PTHR33375">
    <property type="entry name" value="CHROMOSOME-PARTITIONING PROTEIN PARB-RELATED"/>
    <property type="match status" value="1"/>
</dbReference>
<dbReference type="GO" id="GO:0007059">
    <property type="term" value="P:chromosome segregation"/>
    <property type="evidence" value="ECO:0007669"/>
    <property type="project" value="TreeGrafter"/>
</dbReference>
<name>A0AA40T3L3_9NOST</name>
<dbReference type="GO" id="GO:0003677">
    <property type="term" value="F:DNA binding"/>
    <property type="evidence" value="ECO:0007669"/>
    <property type="project" value="InterPro"/>
</dbReference>
<evidence type="ECO:0000259" key="3">
    <source>
        <dbReference type="SMART" id="SM00470"/>
    </source>
</evidence>
<dbReference type="RefSeq" id="WP_191761541.1">
    <property type="nucleotide sequence ID" value="NZ_VJXY01000062.1"/>
</dbReference>
<dbReference type="Proteomes" id="UP001165986">
    <property type="component" value="Unassembled WGS sequence"/>
</dbReference>
<dbReference type="EMBL" id="VJXY01000062">
    <property type="protein sequence ID" value="MBD6620328.1"/>
    <property type="molecule type" value="Genomic_DNA"/>
</dbReference>
<comment type="similarity">
    <text evidence="1">Belongs to the ParB family.</text>
</comment>
<accession>A0AA40T3L3</accession>
<dbReference type="SMART" id="SM00470">
    <property type="entry name" value="ParB"/>
    <property type="match status" value="1"/>
</dbReference>
<keyword evidence="2" id="KW-0175">Coiled coil</keyword>
<dbReference type="Pfam" id="PF02195">
    <property type="entry name" value="ParB_N"/>
    <property type="match status" value="1"/>
</dbReference>